<dbReference type="InterPro" id="IPR036134">
    <property type="entry name" value="Crypto/Photolyase_FAD-like_sf"/>
</dbReference>
<dbReference type="Pfam" id="PF00875">
    <property type="entry name" value="DNA_photolyase"/>
    <property type="match status" value="1"/>
</dbReference>
<keyword evidence="3 6" id="KW-0157">Chromophore</keyword>
<dbReference type="PROSITE" id="PS00394">
    <property type="entry name" value="DNA_PHOTOLYASES_1_1"/>
    <property type="match status" value="1"/>
</dbReference>
<feature type="binding site" evidence="4">
    <location>
        <begin position="366"/>
        <end position="368"/>
    </location>
    <ligand>
        <name>FAD</name>
        <dbReference type="ChEBI" id="CHEBI:57692"/>
    </ligand>
</feature>
<dbReference type="Gene3D" id="1.25.40.80">
    <property type="match status" value="1"/>
</dbReference>
<dbReference type="AlphaFoldDB" id="A0AA51UFE8"/>
<evidence type="ECO:0000256" key="2">
    <source>
        <dbReference type="ARBA" id="ARBA00022827"/>
    </source>
</evidence>
<dbReference type="InterPro" id="IPR018394">
    <property type="entry name" value="DNA_photolyase_1_CS_C"/>
</dbReference>
<dbReference type="PROSITE" id="PS00691">
    <property type="entry name" value="DNA_PHOTOLYASES_1_2"/>
    <property type="match status" value="1"/>
</dbReference>
<evidence type="ECO:0000259" key="7">
    <source>
        <dbReference type="PROSITE" id="PS51645"/>
    </source>
</evidence>
<dbReference type="GO" id="GO:0006139">
    <property type="term" value="P:nucleobase-containing compound metabolic process"/>
    <property type="evidence" value="ECO:0007669"/>
    <property type="project" value="UniProtKB-ARBA"/>
</dbReference>
<dbReference type="Gene3D" id="3.40.50.620">
    <property type="entry name" value="HUPs"/>
    <property type="match status" value="1"/>
</dbReference>
<proteinExistence type="inferred from homology"/>
<dbReference type="Pfam" id="PF03441">
    <property type="entry name" value="FAD_binding_7"/>
    <property type="match status" value="1"/>
</dbReference>
<dbReference type="EC" id="4.1.99.3" evidence="8"/>
<dbReference type="InterPro" id="IPR036155">
    <property type="entry name" value="Crypto/Photolyase_N_sf"/>
</dbReference>
<sequence length="459" mass="52746">MGNKYKRSLFIFRRDLRVDDNTALNSALELSDEVIPCFMFDPRLADENRKYFNHNTFQLLLECLSDLEDQLGSIGGKLLLFSGLPENIIMDINEIQGIDAVFFNMDYTPFSRKRDDAITVTCHDAGIDVVSYHDSLLHEPGTVLTNEGMPYKVFSQFFRKASKKEVPLPVMQVGGKFYSGDIGLEQVNLSGLSSHYQNDLLFTKGGRSHALSILQELWKFANYDKERDYPSIHGTTGLSAHNKFGTISIREFYHYVVDELGTDHTLINELHWRDFFTHIAIAFPHVFKHAFKQKFDALSWSDDKGLFDAWCAGQTGFPIVDAGMRELNTTGYMHNRVRMIVASFLVKDLHIDWKWGERYFASKLVDYDPCVNNGNWQWAASTGADSQPYFRIFNPWLQQRKFDKKCLYIKQLVPELAEIEPKIIHSLDKGQALTGIDYPQAIVDHSRERNYALSIFKAV</sequence>
<feature type="domain" description="Photolyase/cryptochrome alpha/beta" evidence="7">
    <location>
        <begin position="6"/>
        <end position="137"/>
    </location>
</feature>
<evidence type="ECO:0000256" key="6">
    <source>
        <dbReference type="RuleBase" id="RU004182"/>
    </source>
</evidence>
<feature type="binding site" evidence="4">
    <location>
        <position position="223"/>
    </location>
    <ligand>
        <name>FAD</name>
        <dbReference type="ChEBI" id="CHEBI:57692"/>
    </ligand>
</feature>
<dbReference type="InterPro" id="IPR014729">
    <property type="entry name" value="Rossmann-like_a/b/a_fold"/>
</dbReference>
<evidence type="ECO:0000256" key="5">
    <source>
        <dbReference type="PIRSR" id="PIRSR602081-2"/>
    </source>
</evidence>
<dbReference type="PANTHER" id="PTHR11455">
    <property type="entry name" value="CRYPTOCHROME"/>
    <property type="match status" value="1"/>
</dbReference>
<protein>
    <submittedName>
        <fullName evidence="8">Deoxyribodipyrimidine photo-lyase</fullName>
        <ecNumber evidence="8">4.1.99.3</ecNumber>
    </submittedName>
</protein>
<reference evidence="8" key="1">
    <citation type="submission" date="2023-08" db="EMBL/GenBank/DDBJ databases">
        <title>Methanolobus mangrovi sp. nov. and Methanolobus sediminis sp. nov, two novel methylotrophic methanogens isolated from mangrove sediments in China.</title>
        <authorList>
            <person name="Zhou J."/>
        </authorList>
    </citation>
    <scope>NUCLEOTIDE SEQUENCE</scope>
    <source>
        <strain evidence="8">FTZ2</strain>
    </source>
</reference>
<dbReference type="RefSeq" id="WP_309308052.1">
    <property type="nucleotide sequence ID" value="NZ_CP133594.1"/>
</dbReference>
<evidence type="ECO:0000256" key="4">
    <source>
        <dbReference type="PIRSR" id="PIRSR602081-1"/>
    </source>
</evidence>
<gene>
    <name evidence="8" type="ORF">RE476_00085</name>
</gene>
<dbReference type="InterPro" id="IPR005101">
    <property type="entry name" value="Cryptochr/Photolyase_FAD-bd"/>
</dbReference>
<dbReference type="GeneID" id="84228492"/>
<organism evidence="8 9">
    <name type="scientific">Methanolobus mangrovi</name>
    <dbReference type="NCBI Taxonomy" id="3072977"/>
    <lineage>
        <taxon>Archaea</taxon>
        <taxon>Methanobacteriati</taxon>
        <taxon>Methanobacteriota</taxon>
        <taxon>Stenosarchaea group</taxon>
        <taxon>Methanomicrobia</taxon>
        <taxon>Methanosarcinales</taxon>
        <taxon>Methanosarcinaceae</taxon>
        <taxon>Methanolobus</taxon>
    </lineage>
</organism>
<evidence type="ECO:0000256" key="1">
    <source>
        <dbReference type="ARBA" id="ARBA00022630"/>
    </source>
</evidence>
<name>A0AA51UFE8_9EURY</name>
<feature type="binding site" evidence="4">
    <location>
        <begin position="235"/>
        <end position="239"/>
    </location>
    <ligand>
        <name>FAD</name>
        <dbReference type="ChEBI" id="CHEBI:57692"/>
    </ligand>
</feature>
<evidence type="ECO:0000313" key="8">
    <source>
        <dbReference type="EMBL" id="WMW22257.1"/>
    </source>
</evidence>
<dbReference type="GO" id="GO:0006950">
    <property type="term" value="P:response to stress"/>
    <property type="evidence" value="ECO:0007669"/>
    <property type="project" value="UniProtKB-ARBA"/>
</dbReference>
<dbReference type="KEGG" id="mmav:RE476_00085"/>
<comment type="similarity">
    <text evidence="6">Belongs to the DNA photolyase family.</text>
</comment>
<evidence type="ECO:0000313" key="9">
    <source>
        <dbReference type="Proteomes" id="UP001183006"/>
    </source>
</evidence>
<dbReference type="SUPFAM" id="SSF48173">
    <property type="entry name" value="Cryptochrome/photolyase FAD-binding domain"/>
    <property type="match status" value="1"/>
</dbReference>
<keyword evidence="1 4" id="KW-0285">Flavoprotein</keyword>
<keyword evidence="8" id="KW-0456">Lyase</keyword>
<dbReference type="GO" id="GO:0003904">
    <property type="term" value="F:deoxyribodipyrimidine photo-lyase activity"/>
    <property type="evidence" value="ECO:0007669"/>
    <property type="project" value="UniProtKB-EC"/>
</dbReference>
<feature type="binding site" evidence="4">
    <location>
        <begin position="269"/>
        <end position="276"/>
    </location>
    <ligand>
        <name>FAD</name>
        <dbReference type="ChEBI" id="CHEBI:57692"/>
    </ligand>
</feature>
<keyword evidence="9" id="KW-1185">Reference proteome</keyword>
<dbReference type="GO" id="GO:0003677">
    <property type="term" value="F:DNA binding"/>
    <property type="evidence" value="ECO:0007669"/>
    <property type="project" value="TreeGrafter"/>
</dbReference>
<dbReference type="PANTHER" id="PTHR11455:SF9">
    <property type="entry name" value="CRYPTOCHROME CIRCADIAN CLOCK 5 ISOFORM X1"/>
    <property type="match status" value="1"/>
</dbReference>
<keyword evidence="2 4" id="KW-0274">FAD</keyword>
<feature type="site" description="Electron transfer via tryptophanyl radical" evidence="5">
    <location>
        <position position="300"/>
    </location>
</feature>
<dbReference type="Proteomes" id="UP001183006">
    <property type="component" value="Chromosome"/>
</dbReference>
<feature type="site" description="Electron transfer via tryptophanyl radical" evidence="5">
    <location>
        <position position="376"/>
    </location>
</feature>
<feature type="site" description="Electron transfer via tryptophanyl radical" evidence="5">
    <location>
        <position position="353"/>
    </location>
</feature>
<accession>A0AA51UFE8</accession>
<dbReference type="Gene3D" id="1.10.579.10">
    <property type="entry name" value="DNA Cyclobutane Dipyrimidine Photolyase, subunit A, domain 3"/>
    <property type="match status" value="1"/>
</dbReference>
<dbReference type="EMBL" id="CP133594">
    <property type="protein sequence ID" value="WMW22257.1"/>
    <property type="molecule type" value="Genomic_DNA"/>
</dbReference>
<comment type="cofactor">
    <cofactor evidence="4">
        <name>FAD</name>
        <dbReference type="ChEBI" id="CHEBI:57692"/>
    </cofactor>
    <text evidence="4">Binds 1 FAD per subunit.</text>
</comment>
<evidence type="ECO:0000256" key="3">
    <source>
        <dbReference type="ARBA" id="ARBA00022991"/>
    </source>
</evidence>
<dbReference type="PRINTS" id="PR00147">
    <property type="entry name" value="DNAPHOTLYASE"/>
</dbReference>
<dbReference type="SUPFAM" id="SSF52425">
    <property type="entry name" value="Cryptochrome/photolyase, N-terminal domain"/>
    <property type="match status" value="1"/>
</dbReference>
<dbReference type="InterPro" id="IPR002081">
    <property type="entry name" value="Cryptochrome/DNA_photolyase_1"/>
</dbReference>
<dbReference type="PROSITE" id="PS51645">
    <property type="entry name" value="PHR_CRY_ALPHA_BETA"/>
    <property type="match status" value="1"/>
</dbReference>
<dbReference type="GO" id="GO:0071949">
    <property type="term" value="F:FAD binding"/>
    <property type="evidence" value="ECO:0007669"/>
    <property type="project" value="TreeGrafter"/>
</dbReference>
<dbReference type="InterPro" id="IPR006050">
    <property type="entry name" value="DNA_photolyase_N"/>
</dbReference>